<evidence type="ECO:0000313" key="2">
    <source>
        <dbReference type="Proteomes" id="UP000681041"/>
    </source>
</evidence>
<evidence type="ECO:0000313" key="1">
    <source>
        <dbReference type="EMBL" id="QUH22360.1"/>
    </source>
</evidence>
<dbReference type="OrthoDB" id="386951at2157"/>
<organism evidence="1 2">
    <name type="scientific">Methanobacterium alkalithermotolerans</name>
    <dbReference type="NCBI Taxonomy" id="2731220"/>
    <lineage>
        <taxon>Archaea</taxon>
        <taxon>Methanobacteriati</taxon>
        <taxon>Methanobacteriota</taxon>
        <taxon>Methanomada group</taxon>
        <taxon>Methanobacteria</taxon>
        <taxon>Methanobacteriales</taxon>
        <taxon>Methanobacteriaceae</taxon>
        <taxon>Methanobacterium</taxon>
    </lineage>
</organism>
<reference evidence="1" key="1">
    <citation type="submission" date="2020-07" db="EMBL/GenBank/DDBJ databases">
        <title>Methanobacterium. sp. MethCan genome.</title>
        <authorList>
            <person name="Postec A."/>
            <person name="Quemeneur M."/>
        </authorList>
    </citation>
    <scope>NUCLEOTIDE SEQUENCE</scope>
    <source>
        <strain evidence="1">MethCAN</strain>
    </source>
</reference>
<keyword evidence="2" id="KW-1185">Reference proteome</keyword>
<dbReference type="GeneID" id="64819210"/>
<sequence>MKIYPNDKRIHYSLKLKEGKNRSIQLFEHIESINRNYSTPISIIFSWRSEIIKNFADRLQEEKGLKKLSWGDEFDFKVDEGMRILVAMKLASSIEDRLRIEEAFDNLRRLSDEEVSFWVWKILSLKNKALTAFKAMYL</sequence>
<gene>
    <name evidence="1" type="ORF">HYG87_00560</name>
</gene>
<dbReference type="AlphaFoldDB" id="A0A8T8K5G6"/>
<accession>A0A8T8K5G6</accession>
<dbReference type="Proteomes" id="UP000681041">
    <property type="component" value="Chromosome"/>
</dbReference>
<dbReference type="RefSeq" id="WP_211533303.1">
    <property type="nucleotide sequence ID" value="NZ_CP058560.1"/>
</dbReference>
<proteinExistence type="predicted"/>
<dbReference type="EMBL" id="CP058560">
    <property type="protein sequence ID" value="QUH22360.1"/>
    <property type="molecule type" value="Genomic_DNA"/>
</dbReference>
<name>A0A8T8K5G6_9EURY</name>
<dbReference type="KEGG" id="meme:HYG87_00560"/>
<protein>
    <submittedName>
        <fullName evidence="1">Uncharacterized protein</fullName>
    </submittedName>
</protein>